<dbReference type="GeneID" id="85316154"/>
<sequence length="139" mass="15995">MRDPILQDKMITERERFVNSIDPEAVCRLASSYHNGDHCKVFRPPKHGSFNVCWFVEFDLTAVSRDTQVRPDRWVVRIPISPRVPWIDEKIEVEVATMSYIAAKTRIPVPRIHAWSFVEGSPINAACIIMDYVEGKPLS</sequence>
<protein>
    <recommendedName>
        <fullName evidence="3">Aminoglycoside phosphotransferase domain-containing protein</fullName>
    </recommendedName>
</protein>
<dbReference type="Gene3D" id="3.30.200.20">
    <property type="entry name" value="Phosphorylase Kinase, domain 1"/>
    <property type="match status" value="1"/>
</dbReference>
<dbReference type="SUPFAM" id="SSF56112">
    <property type="entry name" value="Protein kinase-like (PK-like)"/>
    <property type="match status" value="1"/>
</dbReference>
<comment type="caution">
    <text evidence="1">The sequence shown here is derived from an EMBL/GenBank/DDBJ whole genome shotgun (WGS) entry which is preliminary data.</text>
</comment>
<organism evidence="1 2">
    <name type="scientific">Phialemonium atrogriseum</name>
    <dbReference type="NCBI Taxonomy" id="1093897"/>
    <lineage>
        <taxon>Eukaryota</taxon>
        <taxon>Fungi</taxon>
        <taxon>Dikarya</taxon>
        <taxon>Ascomycota</taxon>
        <taxon>Pezizomycotina</taxon>
        <taxon>Sordariomycetes</taxon>
        <taxon>Sordariomycetidae</taxon>
        <taxon>Cephalothecales</taxon>
        <taxon>Cephalothecaceae</taxon>
        <taxon>Phialemonium</taxon>
    </lineage>
</organism>
<keyword evidence="2" id="KW-1185">Reference proteome</keyword>
<dbReference type="Proteomes" id="UP001244011">
    <property type="component" value="Unassembled WGS sequence"/>
</dbReference>
<reference evidence="1" key="1">
    <citation type="submission" date="2023-06" db="EMBL/GenBank/DDBJ databases">
        <title>Genome-scale phylogeny and comparative genomics of the fungal order Sordariales.</title>
        <authorList>
            <consortium name="Lawrence Berkeley National Laboratory"/>
            <person name="Hensen N."/>
            <person name="Bonometti L."/>
            <person name="Westerberg I."/>
            <person name="Brannstrom I.O."/>
            <person name="Guillou S."/>
            <person name="Cros-Aarteil S."/>
            <person name="Calhoun S."/>
            <person name="Haridas S."/>
            <person name="Kuo A."/>
            <person name="Mondo S."/>
            <person name="Pangilinan J."/>
            <person name="Riley R."/>
            <person name="Labutti K."/>
            <person name="Andreopoulos B."/>
            <person name="Lipzen A."/>
            <person name="Chen C."/>
            <person name="Yanf M."/>
            <person name="Daum C."/>
            <person name="Ng V."/>
            <person name="Clum A."/>
            <person name="Steindorff A."/>
            <person name="Ohm R."/>
            <person name="Martin F."/>
            <person name="Silar P."/>
            <person name="Natvig D."/>
            <person name="Lalanne C."/>
            <person name="Gautier V."/>
            <person name="Ament-Velasquez S.L."/>
            <person name="Kruys A."/>
            <person name="Hutchinson M.I."/>
            <person name="Powell A.J."/>
            <person name="Barry K."/>
            <person name="Miller A.N."/>
            <person name="Grigoriev I.V."/>
            <person name="Debuchy R."/>
            <person name="Gladieux P."/>
            <person name="Thoren M.H."/>
            <person name="Johannesson H."/>
        </authorList>
    </citation>
    <scope>NUCLEOTIDE SEQUENCE</scope>
    <source>
        <strain evidence="1">8032-3</strain>
    </source>
</reference>
<dbReference type="InterPro" id="IPR051678">
    <property type="entry name" value="AGP_Transferase"/>
</dbReference>
<dbReference type="PANTHER" id="PTHR21310">
    <property type="entry name" value="AMINOGLYCOSIDE PHOSPHOTRANSFERASE-RELATED-RELATED"/>
    <property type="match status" value="1"/>
</dbReference>
<evidence type="ECO:0000313" key="2">
    <source>
        <dbReference type="Proteomes" id="UP001244011"/>
    </source>
</evidence>
<evidence type="ECO:0000313" key="1">
    <source>
        <dbReference type="EMBL" id="KAK1767337.1"/>
    </source>
</evidence>
<accession>A0AAJ0FH57</accession>
<gene>
    <name evidence="1" type="ORF">QBC33DRAFT_65943</name>
</gene>
<dbReference type="InterPro" id="IPR011009">
    <property type="entry name" value="Kinase-like_dom_sf"/>
</dbReference>
<dbReference type="RefSeq" id="XP_060283550.1">
    <property type="nucleotide sequence ID" value="XM_060432967.1"/>
</dbReference>
<evidence type="ECO:0008006" key="3">
    <source>
        <dbReference type="Google" id="ProtNLM"/>
    </source>
</evidence>
<dbReference type="AlphaFoldDB" id="A0AAJ0FH57"/>
<dbReference type="PANTHER" id="PTHR21310:SF15">
    <property type="entry name" value="AMINOGLYCOSIDE PHOSPHOTRANSFERASE DOMAIN-CONTAINING PROTEIN"/>
    <property type="match status" value="1"/>
</dbReference>
<name>A0AAJ0FH57_9PEZI</name>
<proteinExistence type="predicted"/>
<dbReference type="EMBL" id="MU839008">
    <property type="protein sequence ID" value="KAK1767337.1"/>
    <property type="molecule type" value="Genomic_DNA"/>
</dbReference>